<keyword evidence="2" id="KW-0378">Hydrolase</keyword>
<accession>A0A9D2KNG9</accession>
<reference evidence="2" key="1">
    <citation type="journal article" date="2021" name="PeerJ">
        <title>Extensive microbial diversity within the chicken gut microbiome revealed by metagenomics and culture.</title>
        <authorList>
            <person name="Gilroy R."/>
            <person name="Ravi A."/>
            <person name="Getino M."/>
            <person name="Pursley I."/>
            <person name="Horton D.L."/>
            <person name="Alikhan N.F."/>
            <person name="Baker D."/>
            <person name="Gharbi K."/>
            <person name="Hall N."/>
            <person name="Watson M."/>
            <person name="Adriaenssens E.M."/>
            <person name="Foster-Nyarko E."/>
            <person name="Jarju S."/>
            <person name="Secka A."/>
            <person name="Antonio M."/>
            <person name="Oren A."/>
            <person name="Chaudhuri R.R."/>
            <person name="La Ragione R."/>
            <person name="Hildebrand F."/>
            <person name="Pallen M.J."/>
        </authorList>
    </citation>
    <scope>NUCLEOTIDE SEQUENCE</scope>
    <source>
        <strain evidence="2">CHK178-16964</strain>
    </source>
</reference>
<dbReference type="InterPro" id="IPR029058">
    <property type="entry name" value="AB_hydrolase_fold"/>
</dbReference>
<dbReference type="EMBL" id="DWZA01000017">
    <property type="protein sequence ID" value="HJA70285.1"/>
    <property type="molecule type" value="Genomic_DNA"/>
</dbReference>
<dbReference type="Pfam" id="PF12146">
    <property type="entry name" value="Hydrolase_4"/>
    <property type="match status" value="1"/>
</dbReference>
<dbReference type="Gene3D" id="3.40.50.1820">
    <property type="entry name" value="alpha/beta hydrolase"/>
    <property type="match status" value="1"/>
</dbReference>
<feature type="domain" description="Serine aminopeptidase S33" evidence="1">
    <location>
        <begin position="36"/>
        <end position="300"/>
    </location>
</feature>
<gene>
    <name evidence="2" type="ORF">IAA07_01735</name>
</gene>
<name>A0A9D2KNG9_9FIRM</name>
<evidence type="ECO:0000313" key="3">
    <source>
        <dbReference type="Proteomes" id="UP000823900"/>
    </source>
</evidence>
<protein>
    <submittedName>
        <fullName evidence="2">Alpha/beta hydrolase</fullName>
    </submittedName>
</protein>
<evidence type="ECO:0000259" key="1">
    <source>
        <dbReference type="Pfam" id="PF12146"/>
    </source>
</evidence>
<sequence>MNDNREKQNVIKKEYRLPSSDGRSVLHVAVWEPEREIRGILQISHGMIEHIGRYDGFARALAAEGILVAGHDHLGHGKSSRQEDYGFFADQKGDVYVIRDMRRVSRALKKRYSARPYFFLGHSMGSFFLRKYLMVYGRDGDGAVIMGTGDEPLPVLLAGMAAVSLTGRIRGWRYRSPLLHNLVLGSFDRKFKEDREPKRWISGDRKKVQEYQKDPMCQFIFTCSAYRDLFKTMLDLKSCFWLSRMPEDLPVLLLSGDQDPVGNQGRGVKRVYKKMKKRGVLDVTVRLYPGCRHELLNETNRRQVYQDILAWIDRRILLRQGLKTR</sequence>
<dbReference type="GO" id="GO:0016787">
    <property type="term" value="F:hydrolase activity"/>
    <property type="evidence" value="ECO:0007669"/>
    <property type="project" value="UniProtKB-KW"/>
</dbReference>
<comment type="caution">
    <text evidence="2">The sequence shown here is derived from an EMBL/GenBank/DDBJ whole genome shotgun (WGS) entry which is preliminary data.</text>
</comment>
<dbReference type="AlphaFoldDB" id="A0A9D2KNG9"/>
<dbReference type="InterPro" id="IPR022742">
    <property type="entry name" value="Hydrolase_4"/>
</dbReference>
<evidence type="ECO:0000313" key="2">
    <source>
        <dbReference type="EMBL" id="HJA70285.1"/>
    </source>
</evidence>
<dbReference type="Proteomes" id="UP000823900">
    <property type="component" value="Unassembled WGS sequence"/>
</dbReference>
<organism evidence="2 3">
    <name type="scientific">Candidatus Lachnoclostridium stercoravium</name>
    <dbReference type="NCBI Taxonomy" id="2838633"/>
    <lineage>
        <taxon>Bacteria</taxon>
        <taxon>Bacillati</taxon>
        <taxon>Bacillota</taxon>
        <taxon>Clostridia</taxon>
        <taxon>Lachnospirales</taxon>
        <taxon>Lachnospiraceae</taxon>
    </lineage>
</organism>
<dbReference type="SUPFAM" id="SSF53474">
    <property type="entry name" value="alpha/beta-Hydrolases"/>
    <property type="match status" value="1"/>
</dbReference>
<dbReference type="InterPro" id="IPR051044">
    <property type="entry name" value="MAG_DAG_Lipase"/>
</dbReference>
<proteinExistence type="predicted"/>
<reference evidence="2" key="2">
    <citation type="submission" date="2021-04" db="EMBL/GenBank/DDBJ databases">
        <authorList>
            <person name="Gilroy R."/>
        </authorList>
    </citation>
    <scope>NUCLEOTIDE SEQUENCE</scope>
    <source>
        <strain evidence="2">CHK178-16964</strain>
    </source>
</reference>
<dbReference type="PANTHER" id="PTHR11614">
    <property type="entry name" value="PHOSPHOLIPASE-RELATED"/>
    <property type="match status" value="1"/>
</dbReference>